<dbReference type="InterPro" id="IPR002919">
    <property type="entry name" value="TIL_dom"/>
</dbReference>
<keyword evidence="6" id="KW-1185">Reference proteome</keyword>
<evidence type="ECO:0000256" key="3">
    <source>
        <dbReference type="ARBA" id="ARBA00023157"/>
    </source>
</evidence>
<gene>
    <name evidence="5" type="ORF">HPLM_LOCUS21461</name>
</gene>
<keyword evidence="1" id="KW-0646">Protease inhibitor</keyword>
<dbReference type="SUPFAM" id="SSF57567">
    <property type="entry name" value="Serine protease inhibitors"/>
    <property type="match status" value="2"/>
</dbReference>
<evidence type="ECO:0000259" key="4">
    <source>
        <dbReference type="Pfam" id="PF01826"/>
    </source>
</evidence>
<dbReference type="PANTHER" id="PTHR23259:SF67">
    <property type="entry name" value="THYROGLOBULIN TYPE-1 DOMAIN-CONTAINING PROTEIN"/>
    <property type="match status" value="1"/>
</dbReference>
<dbReference type="EMBL" id="UZAF01023464">
    <property type="protein sequence ID" value="VDO90091.1"/>
    <property type="molecule type" value="Genomic_DNA"/>
</dbReference>
<dbReference type="WBParaSite" id="HPLM_0002147201-mRNA-1">
    <property type="protein sequence ID" value="HPLM_0002147201-mRNA-1"/>
    <property type="gene ID" value="HPLM_0002147201"/>
</dbReference>
<dbReference type="Proteomes" id="UP000268014">
    <property type="component" value="Unassembled WGS sequence"/>
</dbReference>
<dbReference type="OrthoDB" id="5859881at2759"/>
<dbReference type="STRING" id="6290.A0A0N4XAS7"/>
<evidence type="ECO:0000313" key="6">
    <source>
        <dbReference type="Proteomes" id="UP000268014"/>
    </source>
</evidence>
<feature type="domain" description="TIL" evidence="4">
    <location>
        <begin position="11"/>
        <end position="53"/>
    </location>
</feature>
<sequence length="245" mass="27182">MYDATTRCLDERRQYHSCGSACPISCATRNAPRCQESCVSGCFCRIPYVLENGNDPLHSSLFFLQKTLIEFYPTPGAATVLPDTNHCSDPLKNYLNCGTKCPGGLYILYKRFADYEGHLELYKLINFEEDTPIIISIHYFPVGCNDLNPSTTCSLACVSGCFCRSPYILLDAKDPQSSCVLPLHCPRTTSPTGTCADPRKECARSCTNPLGRCEAGLCSAGCVCREPYVLQVRPSLHFHSFHFTE</sequence>
<keyword evidence="3" id="KW-1015">Disulfide bond</keyword>
<reference evidence="5 6" key="2">
    <citation type="submission" date="2018-11" db="EMBL/GenBank/DDBJ databases">
        <authorList>
            <consortium name="Pathogen Informatics"/>
        </authorList>
    </citation>
    <scope>NUCLEOTIDE SEQUENCE [LARGE SCALE GENOMIC DNA]</scope>
    <source>
        <strain evidence="5 6">MHpl1</strain>
    </source>
</reference>
<evidence type="ECO:0000313" key="7">
    <source>
        <dbReference type="WBParaSite" id="HPLM_0002147201-mRNA-1"/>
    </source>
</evidence>
<name>A0A0N4XAS7_HAEPC</name>
<dbReference type="InterPro" id="IPR051368">
    <property type="entry name" value="SerProtInhib-TIL_Domain"/>
</dbReference>
<evidence type="ECO:0000256" key="1">
    <source>
        <dbReference type="ARBA" id="ARBA00022690"/>
    </source>
</evidence>
<evidence type="ECO:0000313" key="5">
    <source>
        <dbReference type="EMBL" id="VDO90091.1"/>
    </source>
</evidence>
<keyword evidence="2" id="KW-0722">Serine protease inhibitor</keyword>
<dbReference type="PANTHER" id="PTHR23259">
    <property type="entry name" value="RIDDLE"/>
    <property type="match status" value="1"/>
</dbReference>
<dbReference type="Gene3D" id="2.10.25.10">
    <property type="entry name" value="Laminin"/>
    <property type="match status" value="2"/>
</dbReference>
<proteinExistence type="predicted"/>
<accession>A0A0N4XAS7</accession>
<dbReference type="GO" id="GO:0004867">
    <property type="term" value="F:serine-type endopeptidase inhibitor activity"/>
    <property type="evidence" value="ECO:0007669"/>
    <property type="project" value="UniProtKB-KW"/>
</dbReference>
<reference evidence="7" key="1">
    <citation type="submission" date="2017-02" db="UniProtKB">
        <authorList>
            <consortium name="WormBaseParasite"/>
        </authorList>
    </citation>
    <scope>IDENTIFICATION</scope>
</reference>
<organism evidence="7">
    <name type="scientific">Haemonchus placei</name>
    <name type="common">Barber's pole worm</name>
    <dbReference type="NCBI Taxonomy" id="6290"/>
    <lineage>
        <taxon>Eukaryota</taxon>
        <taxon>Metazoa</taxon>
        <taxon>Ecdysozoa</taxon>
        <taxon>Nematoda</taxon>
        <taxon>Chromadorea</taxon>
        <taxon>Rhabditida</taxon>
        <taxon>Rhabditina</taxon>
        <taxon>Rhabditomorpha</taxon>
        <taxon>Strongyloidea</taxon>
        <taxon>Trichostrongylidae</taxon>
        <taxon>Haemonchus</taxon>
    </lineage>
</organism>
<dbReference type="CDD" id="cd19941">
    <property type="entry name" value="TIL"/>
    <property type="match status" value="2"/>
</dbReference>
<evidence type="ECO:0000256" key="2">
    <source>
        <dbReference type="ARBA" id="ARBA00022900"/>
    </source>
</evidence>
<dbReference type="OMA" id="CNGITIQ"/>
<dbReference type="AlphaFoldDB" id="A0A0N4XAS7"/>
<dbReference type="InterPro" id="IPR036084">
    <property type="entry name" value="Ser_inhib-like_sf"/>
</dbReference>
<dbReference type="Pfam" id="PF01826">
    <property type="entry name" value="TIL"/>
    <property type="match status" value="1"/>
</dbReference>
<protein>
    <submittedName>
        <fullName evidence="7">TIL domain-containing protein</fullName>
    </submittedName>
</protein>